<name>A0A6G0XMV1_9STRA</name>
<dbReference type="AlphaFoldDB" id="A0A6G0XMV1"/>
<dbReference type="VEuPathDB" id="FungiDB:AeMF1_006129"/>
<organism evidence="2 3">
    <name type="scientific">Aphanomyces euteiches</name>
    <dbReference type="NCBI Taxonomy" id="100861"/>
    <lineage>
        <taxon>Eukaryota</taxon>
        <taxon>Sar</taxon>
        <taxon>Stramenopiles</taxon>
        <taxon>Oomycota</taxon>
        <taxon>Saprolegniomycetes</taxon>
        <taxon>Saprolegniales</taxon>
        <taxon>Verrucalvaceae</taxon>
        <taxon>Aphanomyces</taxon>
    </lineage>
</organism>
<reference evidence="2 3" key="1">
    <citation type="submission" date="2019-07" db="EMBL/GenBank/DDBJ databases">
        <title>Genomics analysis of Aphanomyces spp. identifies a new class of oomycete effector associated with host adaptation.</title>
        <authorList>
            <person name="Gaulin E."/>
        </authorList>
    </citation>
    <scope>NUCLEOTIDE SEQUENCE [LARGE SCALE GENOMIC DNA]</scope>
    <source>
        <strain evidence="2 3">ATCC 201684</strain>
    </source>
</reference>
<protein>
    <submittedName>
        <fullName evidence="2">Uncharacterized protein</fullName>
    </submittedName>
</protein>
<sequence>MLAALGLAILVSLPSVDGALGMWFHHIESVEFPGKCLDASSDFKALRLSRCGDRLEAQPWHFQYWPAYADRFAAHLMVPAFGQASTAVDLLGFSGKTQPESHIDMYPISLKINQFWQFTWHNLGYTIRPAPNMTTYMTLRSGEWEPSL</sequence>
<dbReference type="PROSITE" id="PS50231">
    <property type="entry name" value="RICIN_B_LECTIN"/>
    <property type="match status" value="1"/>
</dbReference>
<gene>
    <name evidence="2" type="ORF">Ae201684_003247</name>
</gene>
<keyword evidence="3" id="KW-1185">Reference proteome</keyword>
<proteinExistence type="predicted"/>
<dbReference type="SUPFAM" id="SSF50370">
    <property type="entry name" value="Ricin B-like lectins"/>
    <property type="match status" value="1"/>
</dbReference>
<feature type="chain" id="PRO_5026328378" evidence="1">
    <location>
        <begin position="19"/>
        <end position="148"/>
    </location>
</feature>
<dbReference type="InterPro" id="IPR035992">
    <property type="entry name" value="Ricin_B-like_lectins"/>
</dbReference>
<comment type="caution">
    <text evidence="2">The sequence shown here is derived from an EMBL/GenBank/DDBJ whole genome shotgun (WGS) entry which is preliminary data.</text>
</comment>
<dbReference type="EMBL" id="VJMJ01000036">
    <property type="protein sequence ID" value="KAF0741566.1"/>
    <property type="molecule type" value="Genomic_DNA"/>
</dbReference>
<accession>A0A6G0XMV1</accession>
<evidence type="ECO:0000256" key="1">
    <source>
        <dbReference type="SAM" id="SignalP"/>
    </source>
</evidence>
<evidence type="ECO:0000313" key="3">
    <source>
        <dbReference type="Proteomes" id="UP000481153"/>
    </source>
</evidence>
<dbReference type="Proteomes" id="UP000481153">
    <property type="component" value="Unassembled WGS sequence"/>
</dbReference>
<evidence type="ECO:0000313" key="2">
    <source>
        <dbReference type="EMBL" id="KAF0741566.1"/>
    </source>
</evidence>
<keyword evidence="1" id="KW-0732">Signal</keyword>
<feature type="signal peptide" evidence="1">
    <location>
        <begin position="1"/>
        <end position="18"/>
    </location>
</feature>